<reference evidence="2" key="1">
    <citation type="submission" date="2021-06" db="EMBL/GenBank/DDBJ databases">
        <authorList>
            <person name="Kallberg Y."/>
            <person name="Tangrot J."/>
            <person name="Rosling A."/>
        </authorList>
    </citation>
    <scope>NUCLEOTIDE SEQUENCE</scope>
    <source>
        <strain evidence="2">AZ414A</strain>
    </source>
</reference>
<feature type="transmembrane region" description="Helical" evidence="1">
    <location>
        <begin position="74"/>
        <end position="97"/>
    </location>
</feature>
<keyword evidence="3" id="KW-1185">Reference proteome</keyword>
<protein>
    <submittedName>
        <fullName evidence="2">492_t:CDS:1</fullName>
    </submittedName>
</protein>
<keyword evidence="1" id="KW-1133">Transmembrane helix</keyword>
<feature type="transmembrane region" description="Helical" evidence="1">
    <location>
        <begin position="48"/>
        <end position="67"/>
    </location>
</feature>
<feature type="transmembrane region" description="Helical" evidence="1">
    <location>
        <begin position="7"/>
        <end position="28"/>
    </location>
</feature>
<evidence type="ECO:0000313" key="2">
    <source>
        <dbReference type="EMBL" id="CAG8432759.1"/>
    </source>
</evidence>
<dbReference type="Proteomes" id="UP000789706">
    <property type="component" value="Unassembled WGS sequence"/>
</dbReference>
<keyword evidence="1" id="KW-0472">Membrane</keyword>
<dbReference type="EMBL" id="CAJVPK010000003">
    <property type="protein sequence ID" value="CAG8432759.1"/>
    <property type="molecule type" value="Genomic_DNA"/>
</dbReference>
<feature type="transmembrane region" description="Helical" evidence="1">
    <location>
        <begin position="143"/>
        <end position="162"/>
    </location>
</feature>
<gene>
    <name evidence="2" type="ORF">DEBURN_LOCUS87</name>
</gene>
<evidence type="ECO:0000313" key="3">
    <source>
        <dbReference type="Proteomes" id="UP000789706"/>
    </source>
</evidence>
<organism evidence="2 3">
    <name type="scientific">Diversispora eburnea</name>
    <dbReference type="NCBI Taxonomy" id="1213867"/>
    <lineage>
        <taxon>Eukaryota</taxon>
        <taxon>Fungi</taxon>
        <taxon>Fungi incertae sedis</taxon>
        <taxon>Mucoromycota</taxon>
        <taxon>Glomeromycotina</taxon>
        <taxon>Glomeromycetes</taxon>
        <taxon>Diversisporales</taxon>
        <taxon>Diversisporaceae</taxon>
        <taxon>Diversispora</taxon>
    </lineage>
</organism>
<dbReference type="OrthoDB" id="2396288at2759"/>
<comment type="caution">
    <text evidence="2">The sequence shown here is derived from an EMBL/GenBank/DDBJ whole genome shotgun (WGS) entry which is preliminary data.</text>
</comment>
<dbReference type="AlphaFoldDB" id="A0A9N8V2B2"/>
<accession>A0A9N8V2B2</accession>
<evidence type="ECO:0000256" key="1">
    <source>
        <dbReference type="SAM" id="Phobius"/>
    </source>
</evidence>
<name>A0A9N8V2B2_9GLOM</name>
<proteinExistence type="predicted"/>
<sequence length="278" mass="31340">MTLKILYPLQVIISLAIIILLSAWVTTTESYVHDYDGKSNPIHLPGDLYTNFVLGSISIITAISLTIPNITRRFGYSIFALSMDIMLALSWLIVAIYTTARATNGSFIDSNVIMKINFGSNFEGKGGEWINKRAVATKLGCSILALEWITFITWTILSIILFRVRSRRWANKNSEQNKRITICSSYNDSFDEDDAKMLTTPKIKQKIDDLLKNPESTKQSNRVSTIMNSNNSEKKPIVEMNSNINSSTTKTYSLTNSSTFSPDYYTIALNDINEEKIQ</sequence>
<keyword evidence="1" id="KW-0812">Transmembrane</keyword>